<evidence type="ECO:0000313" key="2">
    <source>
        <dbReference type="EMBL" id="OBI83945.1"/>
    </source>
</evidence>
<dbReference type="OrthoDB" id="4750292at2"/>
<proteinExistence type="predicted"/>
<protein>
    <submittedName>
        <fullName evidence="2">Uncharacterized protein</fullName>
    </submittedName>
</protein>
<dbReference type="RefSeq" id="WP_065121088.1">
    <property type="nucleotide sequence ID" value="NZ_LZKQ01000145.1"/>
</dbReference>
<dbReference type="Proteomes" id="UP000093795">
    <property type="component" value="Unassembled WGS sequence"/>
</dbReference>
<dbReference type="AlphaFoldDB" id="A0A1A3CA90"/>
<evidence type="ECO:0000256" key="1">
    <source>
        <dbReference type="SAM" id="MobiDB-lite"/>
    </source>
</evidence>
<sequence>MSDEGRDQEAGDRAAELNEQVAEGHEWAARAKPSRNTDLHDDAASDHRRTAGKGRSEAEAARNEERETS</sequence>
<evidence type="ECO:0000313" key="3">
    <source>
        <dbReference type="Proteomes" id="UP000093795"/>
    </source>
</evidence>
<dbReference type="EMBL" id="LZKQ01000145">
    <property type="protein sequence ID" value="OBI83945.1"/>
    <property type="molecule type" value="Genomic_DNA"/>
</dbReference>
<reference evidence="2 3" key="1">
    <citation type="submission" date="2016-06" db="EMBL/GenBank/DDBJ databases">
        <authorList>
            <person name="Kjaerup R.B."/>
            <person name="Dalgaard T.S."/>
            <person name="Juul-Madsen H.R."/>
        </authorList>
    </citation>
    <scope>NUCLEOTIDE SEQUENCE [LARGE SCALE GENOMIC DNA]</scope>
    <source>
        <strain evidence="2 3">1081914.2</strain>
    </source>
</reference>
<organism evidence="2 3">
    <name type="scientific">Mycobacterium asiaticum</name>
    <dbReference type="NCBI Taxonomy" id="1790"/>
    <lineage>
        <taxon>Bacteria</taxon>
        <taxon>Bacillati</taxon>
        <taxon>Actinomycetota</taxon>
        <taxon>Actinomycetes</taxon>
        <taxon>Mycobacteriales</taxon>
        <taxon>Mycobacteriaceae</taxon>
        <taxon>Mycobacterium</taxon>
    </lineage>
</organism>
<feature type="region of interest" description="Disordered" evidence="1">
    <location>
        <begin position="1"/>
        <end position="69"/>
    </location>
</feature>
<gene>
    <name evidence="2" type="ORF">A9X01_20215</name>
</gene>
<accession>A0A1A3CA90</accession>
<name>A0A1A3CA90_MYCAS</name>
<comment type="caution">
    <text evidence="2">The sequence shown here is derived from an EMBL/GenBank/DDBJ whole genome shotgun (WGS) entry which is preliminary data.</text>
</comment>
<dbReference type="STRING" id="1790.A5645_06260"/>